<name>A0A9W9R7F2_9EURO</name>
<dbReference type="InterPro" id="IPR001138">
    <property type="entry name" value="Zn2Cys6_DnaBD"/>
</dbReference>
<evidence type="ECO:0000256" key="5">
    <source>
        <dbReference type="ARBA" id="ARBA00023163"/>
    </source>
</evidence>
<dbReference type="Proteomes" id="UP001147782">
    <property type="component" value="Unassembled WGS sequence"/>
</dbReference>
<dbReference type="SMART" id="SM00906">
    <property type="entry name" value="Fungal_trans"/>
    <property type="match status" value="1"/>
</dbReference>
<evidence type="ECO:0000256" key="8">
    <source>
        <dbReference type="SAM" id="MobiDB-lite"/>
    </source>
</evidence>
<sequence>MTPTPPSTTSSSAGAHSPEFRIIRKRNRVPLSCAPCRHRKLKCNRAHPCENCVKRGDAASCNYAQASTRKKNSPQQASPTSPDDMQNRIDRLEGLVLSLMTNGNQSAGPAAALAAISGESSAGSTGLSNEIDVDDIEDDAEGNLEESDTEQVTKSFGVMKMDSGKSYYISEAHWASVLNDIAEVRNFFTTHKKQFEDQAEKLKATRPETDNPGGSTLLFGAMKPLSRPEIMATLPSKYTTDLLVARYFNSYDPATHILHGPTFQAQYNKHWEDPSQTELVWIAMLFAMMRLAMLSYYREGDEPPEFRGKAMDMAGSFRNSVAQCLTLADYTKPHRFLIEALVFHLHGDFSQTRDADISVWVLSGVIARLAMRMGYHRDSKMFPNITPFQGEMRRRVWSFVRQADLLFSFQVGMPSMLRTTDTDTELPRNLYDDDFDEDCKELPPARQLTEPTPISYLITKSRLSYAFGRVNEHYSAVSSSSYDKVMEIDADLRRGRDLIPDHLHIRPVEECQLDPINLIMSRFSVMTVYHKAQCVLHRPYLIRARENPRFTYSRRTCIDSALEILEFQAILHAETRNGRLRGRSNLVTSLSSADYLLAATIVCLDLYQSYQLQASNRPSGDTYTWGRERRDEMVAVVQRSKEIWDQLRDESMEAFKASSVLGVMLTKLHGAVPGLENAPGAGGAMFEPQDEKQNAAMTLGLLSSGMSPMNPGPAPFTDPLFKMSDSPMPSGMSAPAAEMPGPLSPFSSMFGTMPDMQVNLDWDAWDTYIQNPTFDTTNQFWPMMDPQRQPTPQGVGMAQPPVTSPLGTTRTSSMSNGASSQRLPNIFSPPGPSPDSNTSSVPGFTPMSSQSGNSGRSQGSIGGELCATSVYSVKIPSLTQLFPQGIVSDEPHLDSWVRQCPPNIDRQRALQIRWNSNQNDSSPSPAEKEQKTQDIEAQNKETAVAKSSEPSPSNVGDQQKPQEKATEALKIKIPPNETIYIGNLFYDVTAEDLRKRMETYGTVLNTMIAHDNRGLSKGFGYVQFDTLEEAKAAIDGMHSTVFEGRQVVVHYARTNFNYRRVSYPPTETLFIGNLPLEMTDRDLQDLFRETKNLIDVRIPVDRRSGMPRGFAHAEFISTDAAMQAMEILARQSPYGRKLNVNFAERKRVGMMKPKPEPVDKEQARAEADARRRERARREEEEAEKALLKEIASGKDVD</sequence>
<evidence type="ECO:0000256" key="6">
    <source>
        <dbReference type="ARBA" id="ARBA00023242"/>
    </source>
</evidence>
<feature type="region of interest" description="Disordered" evidence="8">
    <location>
        <begin position="915"/>
        <end position="969"/>
    </location>
</feature>
<dbReference type="PROSITE" id="PS50048">
    <property type="entry name" value="ZN2_CY6_FUNGAL_2"/>
    <property type="match status" value="1"/>
</dbReference>
<dbReference type="InterPro" id="IPR051430">
    <property type="entry name" value="Fungal_TF_Env_Response"/>
</dbReference>
<feature type="compositionally biased region" description="Basic and acidic residues" evidence="8">
    <location>
        <begin position="926"/>
        <end position="939"/>
    </location>
</feature>
<dbReference type="InterPro" id="IPR000504">
    <property type="entry name" value="RRM_dom"/>
</dbReference>
<dbReference type="EMBL" id="JAPZBS010000010">
    <property type="protein sequence ID" value="KAJ5355027.1"/>
    <property type="molecule type" value="Genomic_DNA"/>
</dbReference>
<feature type="compositionally biased region" description="Polar residues" evidence="8">
    <location>
        <begin position="948"/>
        <end position="959"/>
    </location>
</feature>
<dbReference type="OrthoDB" id="762982at2759"/>
<dbReference type="SUPFAM" id="SSF54928">
    <property type="entry name" value="RNA-binding domain, RBD"/>
    <property type="match status" value="1"/>
</dbReference>
<feature type="region of interest" description="Disordered" evidence="8">
    <location>
        <begin position="65"/>
        <end position="86"/>
    </location>
</feature>
<dbReference type="GO" id="GO:0001228">
    <property type="term" value="F:DNA-binding transcription activator activity, RNA polymerase II-specific"/>
    <property type="evidence" value="ECO:0007669"/>
    <property type="project" value="TreeGrafter"/>
</dbReference>
<dbReference type="SMART" id="SM00360">
    <property type="entry name" value="RRM"/>
    <property type="match status" value="2"/>
</dbReference>
<dbReference type="RefSeq" id="XP_056549050.1">
    <property type="nucleotide sequence ID" value="XM_056705152.1"/>
</dbReference>
<dbReference type="GO" id="GO:0006351">
    <property type="term" value="P:DNA-templated transcription"/>
    <property type="evidence" value="ECO:0007669"/>
    <property type="project" value="InterPro"/>
</dbReference>
<feature type="domain" description="RRM" evidence="10">
    <location>
        <begin position="1067"/>
        <end position="1145"/>
    </location>
</feature>
<evidence type="ECO:0000256" key="2">
    <source>
        <dbReference type="ARBA" id="ARBA00022833"/>
    </source>
</evidence>
<feature type="domain" description="RRM" evidence="10">
    <location>
        <begin position="977"/>
        <end position="1054"/>
    </location>
</feature>
<evidence type="ECO:0000256" key="7">
    <source>
        <dbReference type="PROSITE-ProRule" id="PRU00176"/>
    </source>
</evidence>
<feature type="compositionally biased region" description="Polar residues" evidence="8">
    <location>
        <begin position="805"/>
        <end position="823"/>
    </location>
</feature>
<evidence type="ECO:0000259" key="10">
    <source>
        <dbReference type="PROSITE" id="PS50102"/>
    </source>
</evidence>
<dbReference type="GO" id="GO:0008270">
    <property type="term" value="F:zinc ion binding"/>
    <property type="evidence" value="ECO:0007669"/>
    <property type="project" value="InterPro"/>
</dbReference>
<keyword evidence="3" id="KW-0805">Transcription regulation</keyword>
<evidence type="ECO:0000256" key="1">
    <source>
        <dbReference type="ARBA" id="ARBA00022723"/>
    </source>
</evidence>
<dbReference type="InterPro" id="IPR007219">
    <property type="entry name" value="XnlR_reg_dom"/>
</dbReference>
<keyword evidence="6" id="KW-0539">Nucleus</keyword>
<dbReference type="SMART" id="SM00066">
    <property type="entry name" value="GAL4"/>
    <property type="match status" value="1"/>
</dbReference>
<reference evidence="11" key="1">
    <citation type="submission" date="2022-11" db="EMBL/GenBank/DDBJ databases">
        <authorList>
            <person name="Petersen C."/>
        </authorList>
    </citation>
    <scope>NUCLEOTIDE SEQUENCE</scope>
    <source>
        <strain evidence="11">IBT 29864</strain>
    </source>
</reference>
<feature type="compositionally biased region" description="Low complexity" evidence="8">
    <location>
        <begin position="848"/>
        <end position="859"/>
    </location>
</feature>
<evidence type="ECO:0000256" key="4">
    <source>
        <dbReference type="ARBA" id="ARBA00023125"/>
    </source>
</evidence>
<dbReference type="PANTHER" id="PTHR31944">
    <property type="entry name" value="HEME-RESPONSIVE ZINC FINGER TRANSCRIPTION FACTOR HAP1"/>
    <property type="match status" value="1"/>
</dbReference>
<dbReference type="GO" id="GO:0003723">
    <property type="term" value="F:RNA binding"/>
    <property type="evidence" value="ECO:0007669"/>
    <property type="project" value="UniProtKB-UniRule"/>
</dbReference>
<dbReference type="InterPro" id="IPR012677">
    <property type="entry name" value="Nucleotide-bd_a/b_plait_sf"/>
</dbReference>
<feature type="region of interest" description="Disordered" evidence="8">
    <location>
        <begin position="1"/>
        <end position="22"/>
    </location>
</feature>
<evidence type="ECO:0000313" key="12">
    <source>
        <dbReference type="Proteomes" id="UP001147782"/>
    </source>
</evidence>
<dbReference type="CDD" id="cd12148">
    <property type="entry name" value="fungal_TF_MHR"/>
    <property type="match status" value="1"/>
</dbReference>
<keyword evidence="7" id="KW-0694">RNA-binding</keyword>
<feature type="region of interest" description="Disordered" evidence="8">
    <location>
        <begin position="779"/>
        <end position="860"/>
    </location>
</feature>
<dbReference type="Pfam" id="PF00076">
    <property type="entry name" value="RRM_1"/>
    <property type="match status" value="2"/>
</dbReference>
<dbReference type="Gene3D" id="4.10.240.10">
    <property type="entry name" value="Zn(2)-C6 fungal-type DNA-binding domain"/>
    <property type="match status" value="1"/>
</dbReference>
<dbReference type="PROSITE" id="PS00463">
    <property type="entry name" value="ZN2_CY6_FUNGAL_1"/>
    <property type="match status" value="1"/>
</dbReference>
<gene>
    <name evidence="11" type="ORF">N7496_012239</name>
</gene>
<evidence type="ECO:0000313" key="11">
    <source>
        <dbReference type="EMBL" id="KAJ5355027.1"/>
    </source>
</evidence>
<dbReference type="InterPro" id="IPR036864">
    <property type="entry name" value="Zn2-C6_fun-type_DNA-bd_sf"/>
</dbReference>
<dbReference type="GO" id="GO:0000978">
    <property type="term" value="F:RNA polymerase II cis-regulatory region sequence-specific DNA binding"/>
    <property type="evidence" value="ECO:0007669"/>
    <property type="project" value="TreeGrafter"/>
</dbReference>
<feature type="domain" description="Zn(2)-C6 fungal-type" evidence="9">
    <location>
        <begin position="32"/>
        <end position="63"/>
    </location>
</feature>
<evidence type="ECO:0000259" key="9">
    <source>
        <dbReference type="PROSITE" id="PS50048"/>
    </source>
</evidence>
<protein>
    <recommendedName>
        <fullName evidence="13">Zn(2)-C6 fungal-type domain-containing protein</fullName>
    </recommendedName>
</protein>
<dbReference type="PANTHER" id="PTHR31944:SF131">
    <property type="entry name" value="HEME-RESPONSIVE ZINC FINGER TRANSCRIPTION FACTOR HAP1"/>
    <property type="match status" value="1"/>
</dbReference>
<dbReference type="GeneID" id="81444331"/>
<dbReference type="AlphaFoldDB" id="A0A9W9R7F2"/>
<keyword evidence="1" id="KW-0479">Metal-binding</keyword>
<accession>A0A9W9R7F2</accession>
<dbReference type="CDD" id="cd00590">
    <property type="entry name" value="RRM_SF"/>
    <property type="match status" value="1"/>
</dbReference>
<evidence type="ECO:0000256" key="3">
    <source>
        <dbReference type="ARBA" id="ARBA00023015"/>
    </source>
</evidence>
<keyword evidence="5" id="KW-0804">Transcription</keyword>
<reference evidence="11" key="2">
    <citation type="journal article" date="2023" name="IMA Fungus">
        <title>Comparative genomic study of the Penicillium genus elucidates a diverse pangenome and 15 lateral gene transfer events.</title>
        <authorList>
            <person name="Petersen C."/>
            <person name="Sorensen T."/>
            <person name="Nielsen M.R."/>
            <person name="Sondergaard T.E."/>
            <person name="Sorensen J.L."/>
            <person name="Fitzpatrick D.A."/>
            <person name="Frisvad J.C."/>
            <person name="Nielsen K.L."/>
        </authorList>
    </citation>
    <scope>NUCLEOTIDE SEQUENCE</scope>
    <source>
        <strain evidence="11">IBT 29864</strain>
    </source>
</reference>
<keyword evidence="12" id="KW-1185">Reference proteome</keyword>
<keyword evidence="4" id="KW-0238">DNA-binding</keyword>
<dbReference type="Pfam" id="PF04082">
    <property type="entry name" value="Fungal_trans"/>
    <property type="match status" value="1"/>
</dbReference>
<evidence type="ECO:0008006" key="13">
    <source>
        <dbReference type="Google" id="ProtNLM"/>
    </source>
</evidence>
<feature type="region of interest" description="Disordered" evidence="8">
    <location>
        <begin position="1149"/>
        <end position="1197"/>
    </location>
</feature>
<proteinExistence type="predicted"/>
<dbReference type="Gene3D" id="3.30.70.330">
    <property type="match status" value="2"/>
</dbReference>
<dbReference type="InterPro" id="IPR035979">
    <property type="entry name" value="RBD_domain_sf"/>
</dbReference>
<dbReference type="GO" id="GO:0005634">
    <property type="term" value="C:nucleus"/>
    <property type="evidence" value="ECO:0007669"/>
    <property type="project" value="TreeGrafter"/>
</dbReference>
<keyword evidence="2" id="KW-0862">Zinc</keyword>
<feature type="compositionally biased region" description="Polar residues" evidence="8">
    <location>
        <begin position="65"/>
        <end position="84"/>
    </location>
</feature>
<dbReference type="CDD" id="cd00067">
    <property type="entry name" value="GAL4"/>
    <property type="match status" value="1"/>
</dbReference>
<comment type="caution">
    <text evidence="11">The sequence shown here is derived from an EMBL/GenBank/DDBJ whole genome shotgun (WGS) entry which is preliminary data.</text>
</comment>
<feature type="compositionally biased region" description="Polar residues" evidence="8">
    <location>
        <begin position="915"/>
        <end position="924"/>
    </location>
</feature>
<feature type="compositionally biased region" description="Basic and acidic residues" evidence="8">
    <location>
        <begin position="960"/>
        <end position="969"/>
    </location>
</feature>
<dbReference type="Pfam" id="PF00172">
    <property type="entry name" value="Zn_clus"/>
    <property type="match status" value="1"/>
</dbReference>
<dbReference type="PROSITE" id="PS50102">
    <property type="entry name" value="RRM"/>
    <property type="match status" value="2"/>
</dbReference>
<dbReference type="SUPFAM" id="SSF57701">
    <property type="entry name" value="Zn2/Cys6 DNA-binding domain"/>
    <property type="match status" value="1"/>
</dbReference>
<organism evidence="11 12">
    <name type="scientific">Penicillium cataractarum</name>
    <dbReference type="NCBI Taxonomy" id="2100454"/>
    <lineage>
        <taxon>Eukaryota</taxon>
        <taxon>Fungi</taxon>
        <taxon>Dikarya</taxon>
        <taxon>Ascomycota</taxon>
        <taxon>Pezizomycotina</taxon>
        <taxon>Eurotiomycetes</taxon>
        <taxon>Eurotiomycetidae</taxon>
        <taxon>Eurotiales</taxon>
        <taxon>Aspergillaceae</taxon>
        <taxon>Penicillium</taxon>
    </lineage>
</organism>